<dbReference type="PANTHER" id="PTHR30466">
    <property type="entry name" value="FLAVIN REDUCTASE"/>
    <property type="match status" value="1"/>
</dbReference>
<name>A0A495VYG1_9PSEU</name>
<keyword evidence="1" id="KW-0560">Oxidoreductase</keyword>
<proteinExistence type="predicted"/>
<dbReference type="Proteomes" id="UP000282084">
    <property type="component" value="Unassembled WGS sequence"/>
</dbReference>
<dbReference type="Pfam" id="PF01613">
    <property type="entry name" value="Flavin_Reduct"/>
    <property type="match status" value="1"/>
</dbReference>
<keyword evidence="4" id="KW-1185">Reference proteome</keyword>
<protein>
    <submittedName>
        <fullName evidence="3">Flavin reductase (DIM6/NTAB) family NADH-FMN oxidoreductase RutF</fullName>
    </submittedName>
</protein>
<dbReference type="RefSeq" id="WP_147455115.1">
    <property type="nucleotide sequence ID" value="NZ_RBXO01000001.1"/>
</dbReference>
<dbReference type="SUPFAM" id="SSF50475">
    <property type="entry name" value="FMN-binding split barrel"/>
    <property type="match status" value="1"/>
</dbReference>
<dbReference type="InterPro" id="IPR002563">
    <property type="entry name" value="Flavin_Rdtase-like_dom"/>
</dbReference>
<dbReference type="GO" id="GO:0010181">
    <property type="term" value="F:FMN binding"/>
    <property type="evidence" value="ECO:0007669"/>
    <property type="project" value="InterPro"/>
</dbReference>
<dbReference type="EMBL" id="RBXO01000001">
    <property type="protein sequence ID" value="RKT54289.1"/>
    <property type="molecule type" value="Genomic_DNA"/>
</dbReference>
<accession>A0A495VYG1</accession>
<comment type="caution">
    <text evidence="3">The sequence shown here is derived from an EMBL/GenBank/DDBJ whole genome shotgun (WGS) entry which is preliminary data.</text>
</comment>
<gene>
    <name evidence="3" type="ORF">C8E97_2905</name>
</gene>
<dbReference type="InterPro" id="IPR012349">
    <property type="entry name" value="Split_barrel_FMN-bd"/>
</dbReference>
<evidence type="ECO:0000256" key="1">
    <source>
        <dbReference type="ARBA" id="ARBA00023002"/>
    </source>
</evidence>
<dbReference type="PANTHER" id="PTHR30466:SF1">
    <property type="entry name" value="FMN REDUCTASE (NADH) RUTF"/>
    <property type="match status" value="1"/>
</dbReference>
<dbReference type="Gene3D" id="2.30.110.10">
    <property type="entry name" value="Electron Transport, Fmn-binding Protein, Chain A"/>
    <property type="match status" value="1"/>
</dbReference>
<sequence length="180" mass="18812">MTLGPASSGTPPLTPEGEAFRRAMRHLPTGVAVLTTRGPGGPHGMTVNSVLSVSLAPPTLLVAVGHRTRTHGLLARADSYTVNVLGADQGDLADRFARSRPEGEAEFEGLAWTPSPVTGNPVLAGSVVAVDCRIGERVRVADHTLFLGAVRHVRSAPDGTGCPLVFVHRAYRRVATEPAA</sequence>
<dbReference type="InterPro" id="IPR050268">
    <property type="entry name" value="NADH-dep_flavin_reductase"/>
</dbReference>
<dbReference type="AlphaFoldDB" id="A0A495VYG1"/>
<evidence type="ECO:0000259" key="2">
    <source>
        <dbReference type="SMART" id="SM00903"/>
    </source>
</evidence>
<dbReference type="SMART" id="SM00903">
    <property type="entry name" value="Flavin_Reduct"/>
    <property type="match status" value="1"/>
</dbReference>
<dbReference type="GO" id="GO:0042602">
    <property type="term" value="F:riboflavin reductase (NADPH) activity"/>
    <property type="evidence" value="ECO:0007669"/>
    <property type="project" value="TreeGrafter"/>
</dbReference>
<dbReference type="OrthoDB" id="9792858at2"/>
<reference evidence="3 4" key="1">
    <citation type="submission" date="2018-10" db="EMBL/GenBank/DDBJ databases">
        <title>Sequencing the genomes of 1000 actinobacteria strains.</title>
        <authorList>
            <person name="Klenk H.-P."/>
        </authorList>
    </citation>
    <scope>NUCLEOTIDE SEQUENCE [LARGE SCALE GENOMIC DNA]</scope>
    <source>
        <strain evidence="3 4">DSM 43800</strain>
    </source>
</reference>
<feature type="domain" description="Flavin reductase like" evidence="2">
    <location>
        <begin position="24"/>
        <end position="173"/>
    </location>
</feature>
<evidence type="ECO:0000313" key="3">
    <source>
        <dbReference type="EMBL" id="RKT54289.1"/>
    </source>
</evidence>
<evidence type="ECO:0000313" key="4">
    <source>
        <dbReference type="Proteomes" id="UP000282084"/>
    </source>
</evidence>
<organism evidence="3 4">
    <name type="scientific">Saccharothrix australiensis</name>
    <dbReference type="NCBI Taxonomy" id="2072"/>
    <lineage>
        <taxon>Bacteria</taxon>
        <taxon>Bacillati</taxon>
        <taxon>Actinomycetota</taxon>
        <taxon>Actinomycetes</taxon>
        <taxon>Pseudonocardiales</taxon>
        <taxon>Pseudonocardiaceae</taxon>
        <taxon>Saccharothrix</taxon>
    </lineage>
</organism>